<gene>
    <name evidence="3" type="ORF">Sya03_61110</name>
</gene>
<dbReference type="Pfam" id="PF00582">
    <property type="entry name" value="Usp"/>
    <property type="match status" value="2"/>
</dbReference>
<feature type="domain" description="UspA" evidence="2">
    <location>
        <begin position="153"/>
        <end position="288"/>
    </location>
</feature>
<evidence type="ECO:0000313" key="3">
    <source>
        <dbReference type="EMBL" id="GIJ06759.1"/>
    </source>
</evidence>
<dbReference type="RefSeq" id="WP_203941922.1">
    <property type="nucleotide sequence ID" value="NZ_BAAAGJ010000008.1"/>
</dbReference>
<name>A0A8J3YF28_9ACTN</name>
<dbReference type="CDD" id="cd23659">
    <property type="entry name" value="USP_At3g01520-like"/>
    <property type="match status" value="1"/>
</dbReference>
<keyword evidence="4" id="KW-1185">Reference proteome</keyword>
<evidence type="ECO:0000259" key="2">
    <source>
        <dbReference type="Pfam" id="PF00582"/>
    </source>
</evidence>
<feature type="domain" description="UspA" evidence="2">
    <location>
        <begin position="6"/>
        <end position="144"/>
    </location>
</feature>
<dbReference type="Proteomes" id="UP000652013">
    <property type="component" value="Unassembled WGS sequence"/>
</dbReference>
<organism evidence="3 4">
    <name type="scientific">Spirilliplanes yamanashiensis</name>
    <dbReference type="NCBI Taxonomy" id="42233"/>
    <lineage>
        <taxon>Bacteria</taxon>
        <taxon>Bacillati</taxon>
        <taxon>Actinomycetota</taxon>
        <taxon>Actinomycetes</taxon>
        <taxon>Micromonosporales</taxon>
        <taxon>Micromonosporaceae</taxon>
        <taxon>Spirilliplanes</taxon>
    </lineage>
</organism>
<dbReference type="InterPro" id="IPR014729">
    <property type="entry name" value="Rossmann-like_a/b/a_fold"/>
</dbReference>
<dbReference type="Gene3D" id="3.40.50.620">
    <property type="entry name" value="HUPs"/>
    <property type="match status" value="2"/>
</dbReference>
<dbReference type="AlphaFoldDB" id="A0A8J3YF28"/>
<dbReference type="SUPFAM" id="SSF52402">
    <property type="entry name" value="Adenine nucleotide alpha hydrolases-like"/>
    <property type="match status" value="2"/>
</dbReference>
<dbReference type="InterPro" id="IPR006015">
    <property type="entry name" value="Universal_stress_UspA"/>
</dbReference>
<evidence type="ECO:0000313" key="4">
    <source>
        <dbReference type="Proteomes" id="UP000652013"/>
    </source>
</evidence>
<dbReference type="EMBL" id="BOOY01000047">
    <property type="protein sequence ID" value="GIJ06759.1"/>
    <property type="molecule type" value="Genomic_DNA"/>
</dbReference>
<accession>A0A8J3YF28</accession>
<dbReference type="PRINTS" id="PR01438">
    <property type="entry name" value="UNVRSLSTRESS"/>
</dbReference>
<sequence>MHALKTVVGYDGSDESRAALHWALDDARRTGAAVELVHACTWPALMPAASMIPATSVWPDGEALEALRELLDAAVAGARATHPEVPVTQAFIRGPAALVLVERAAHATQLVVGGRGHSAVAGILIGSVSSAVATHAPCPVVVVRDRPDGEDHRPVVVGLDESSCAEVAAGFAFDQAAARGAAVHAVRAWMPPPDPWIGPPVPDREEVSAAERRALTDQLAGWRDKFPAVAVTADVVVGHPARVLTDASRDAQLIVVGSRGRGGFRSLLLGSVSRHLLQHSRCTVAVARDLPGQGRAER</sequence>
<proteinExistence type="inferred from homology"/>
<dbReference type="PANTHER" id="PTHR46268:SF6">
    <property type="entry name" value="UNIVERSAL STRESS PROTEIN UP12"/>
    <property type="match status" value="1"/>
</dbReference>
<evidence type="ECO:0000256" key="1">
    <source>
        <dbReference type="ARBA" id="ARBA00008791"/>
    </source>
</evidence>
<dbReference type="InterPro" id="IPR006016">
    <property type="entry name" value="UspA"/>
</dbReference>
<dbReference type="PANTHER" id="PTHR46268">
    <property type="entry name" value="STRESS RESPONSE PROTEIN NHAX"/>
    <property type="match status" value="1"/>
</dbReference>
<reference evidence="3" key="1">
    <citation type="submission" date="2021-01" db="EMBL/GenBank/DDBJ databases">
        <title>Whole genome shotgun sequence of Spirilliplanes yamanashiensis NBRC 15828.</title>
        <authorList>
            <person name="Komaki H."/>
            <person name="Tamura T."/>
        </authorList>
    </citation>
    <scope>NUCLEOTIDE SEQUENCE</scope>
    <source>
        <strain evidence="3">NBRC 15828</strain>
    </source>
</reference>
<comment type="caution">
    <text evidence="3">The sequence shown here is derived from an EMBL/GenBank/DDBJ whole genome shotgun (WGS) entry which is preliminary data.</text>
</comment>
<protein>
    <submittedName>
        <fullName evidence="3">Universal stress protein</fullName>
    </submittedName>
</protein>
<comment type="similarity">
    <text evidence="1">Belongs to the universal stress protein A family.</text>
</comment>